<dbReference type="RefSeq" id="WP_058355667.1">
    <property type="nucleotide sequence ID" value="NZ_CABKVG010000008.1"/>
</dbReference>
<comment type="similarity">
    <text evidence="2">Belongs to the bacterial solute-binding protein 8 family.</text>
</comment>
<feature type="chain" id="PRO_5045582489" evidence="6">
    <location>
        <begin position="18"/>
        <end position="277"/>
    </location>
</feature>
<evidence type="ECO:0000313" key="8">
    <source>
        <dbReference type="EMBL" id="UOO90456.1"/>
    </source>
</evidence>
<sequence>MKIWAWAALLATSHVLAQTPERMVVLDVAAADTLQVLGSADKIIALPKASLPAYLTPLLSAHTVDTGPLNKLAYSQLRQIKPDVIYAPKLASATQTGLQQIAPTQVLSFSPTSYWQDVERNTLALASDATTQNLAKQRLHGLQQQITTLQQRIDSDNRSLLVLEHQQGHYRWRPQAAYQGLLYGVLHIKRPVNLPTQEQEVTLEQLQTWQPEALWVIDVSGAQQRQPVDMSVLETAARGTPAAQQQRIKMLQAEYWPSVAVGLQGLQLQLDEVAREW</sequence>
<dbReference type="Proteomes" id="UP000832011">
    <property type="component" value="Chromosome"/>
</dbReference>
<keyword evidence="4" id="KW-0406">Ion transport</keyword>
<evidence type="ECO:0000256" key="6">
    <source>
        <dbReference type="SAM" id="SignalP"/>
    </source>
</evidence>
<feature type="domain" description="Fe/B12 periplasmic-binding" evidence="7">
    <location>
        <begin position="22"/>
        <end position="277"/>
    </location>
</feature>
<evidence type="ECO:0000259" key="7">
    <source>
        <dbReference type="PROSITE" id="PS50983"/>
    </source>
</evidence>
<organism evidence="8 9">
    <name type="scientific">Vitreoscilla massiliensis</name>
    <dbReference type="NCBI Taxonomy" id="1689272"/>
    <lineage>
        <taxon>Bacteria</taxon>
        <taxon>Pseudomonadati</taxon>
        <taxon>Pseudomonadota</taxon>
        <taxon>Betaproteobacteria</taxon>
        <taxon>Neisseriales</taxon>
        <taxon>Neisseriaceae</taxon>
        <taxon>Vitreoscilla</taxon>
    </lineage>
</organism>
<dbReference type="InterPro" id="IPR051313">
    <property type="entry name" value="Bact_iron-sidero_bind"/>
</dbReference>
<keyword evidence="9" id="KW-1185">Reference proteome</keyword>
<dbReference type="SUPFAM" id="SSF53807">
    <property type="entry name" value="Helical backbone' metal receptor"/>
    <property type="match status" value="1"/>
</dbReference>
<gene>
    <name evidence="8" type="ORF">LVJ82_05615</name>
</gene>
<evidence type="ECO:0000256" key="3">
    <source>
        <dbReference type="ARBA" id="ARBA00022448"/>
    </source>
</evidence>
<dbReference type="InterPro" id="IPR002491">
    <property type="entry name" value="ABC_transptr_periplasmic_BD"/>
</dbReference>
<dbReference type="PANTHER" id="PTHR30532">
    <property type="entry name" value="IRON III DICITRATE-BINDING PERIPLASMIC PROTEIN"/>
    <property type="match status" value="1"/>
</dbReference>
<keyword evidence="4" id="KW-0410">Iron transport</keyword>
<dbReference type="PANTHER" id="PTHR30532:SF1">
    <property type="entry name" value="IRON(3+)-HYDROXAMATE-BINDING PROTEIN FHUD"/>
    <property type="match status" value="1"/>
</dbReference>
<evidence type="ECO:0000256" key="5">
    <source>
        <dbReference type="ARBA" id="ARBA00022729"/>
    </source>
</evidence>
<feature type="signal peptide" evidence="6">
    <location>
        <begin position="1"/>
        <end position="17"/>
    </location>
</feature>
<keyword evidence="5 6" id="KW-0732">Signal</keyword>
<name>A0ABY4E4Z2_9NEIS</name>
<accession>A0ABY4E4Z2</accession>
<proteinExistence type="inferred from homology"/>
<keyword evidence="3" id="KW-0813">Transport</keyword>
<evidence type="ECO:0000256" key="4">
    <source>
        <dbReference type="ARBA" id="ARBA00022496"/>
    </source>
</evidence>
<evidence type="ECO:0000256" key="2">
    <source>
        <dbReference type="ARBA" id="ARBA00008814"/>
    </source>
</evidence>
<dbReference type="PROSITE" id="PS50983">
    <property type="entry name" value="FE_B12_PBP"/>
    <property type="match status" value="1"/>
</dbReference>
<reference evidence="8 9" key="1">
    <citation type="journal article" date="2022" name="Res Sq">
        <title>Evolution of multicellular longitudinally dividing oral cavity symbionts (Neisseriaceae).</title>
        <authorList>
            <person name="Nyongesa S."/>
            <person name="Weber P."/>
            <person name="Bernet E."/>
            <person name="Pullido F."/>
            <person name="Nieckarz M."/>
            <person name="Delaby M."/>
            <person name="Nieves C."/>
            <person name="Viehboeck T."/>
            <person name="Krause N."/>
            <person name="Rivera-Millot A."/>
            <person name="Nakamura A."/>
            <person name="Vischer N."/>
            <person name="VanNieuwenhze M."/>
            <person name="Brun Y."/>
            <person name="Cava F."/>
            <person name="Bulgheresi S."/>
            <person name="Veyrier F."/>
        </authorList>
    </citation>
    <scope>NUCLEOTIDE SEQUENCE [LARGE SCALE GENOMIC DNA]</scope>
    <source>
        <strain evidence="8 9">SN4</strain>
    </source>
</reference>
<evidence type="ECO:0000313" key="9">
    <source>
        <dbReference type="Proteomes" id="UP000832011"/>
    </source>
</evidence>
<dbReference type="Gene3D" id="3.40.50.1980">
    <property type="entry name" value="Nitrogenase molybdenum iron protein domain"/>
    <property type="match status" value="2"/>
</dbReference>
<protein>
    <submittedName>
        <fullName evidence="8">ABC transporter substrate-binding protein</fullName>
    </submittedName>
</protein>
<dbReference type="Pfam" id="PF01497">
    <property type="entry name" value="Peripla_BP_2"/>
    <property type="match status" value="1"/>
</dbReference>
<comment type="subcellular location">
    <subcellularLocation>
        <location evidence="1">Cell envelope</location>
    </subcellularLocation>
</comment>
<evidence type="ECO:0000256" key="1">
    <source>
        <dbReference type="ARBA" id="ARBA00004196"/>
    </source>
</evidence>
<dbReference type="EMBL" id="CP091511">
    <property type="protein sequence ID" value="UOO90456.1"/>
    <property type="molecule type" value="Genomic_DNA"/>
</dbReference>
<keyword evidence="4" id="KW-0408">Iron</keyword>